<dbReference type="Pfam" id="PF00001">
    <property type="entry name" value="7tm_1"/>
    <property type="match status" value="1"/>
</dbReference>
<feature type="transmembrane region" description="Helical" evidence="9">
    <location>
        <begin position="53"/>
        <end position="73"/>
    </location>
</feature>
<dbReference type="GO" id="GO:0005886">
    <property type="term" value="C:plasma membrane"/>
    <property type="evidence" value="ECO:0007669"/>
    <property type="project" value="TreeGrafter"/>
</dbReference>
<dbReference type="STRING" id="137246.A0A401S0U6"/>
<gene>
    <name evidence="11" type="ORF">chiPu_0002404</name>
</gene>
<dbReference type="InterPro" id="IPR051893">
    <property type="entry name" value="HCARs"/>
</dbReference>
<dbReference type="AlphaFoldDB" id="A0A401S0U6"/>
<evidence type="ECO:0000256" key="6">
    <source>
        <dbReference type="ARBA" id="ARBA00023170"/>
    </source>
</evidence>
<keyword evidence="3 9" id="KW-1133">Transmembrane helix</keyword>
<evidence type="ECO:0000256" key="7">
    <source>
        <dbReference type="ARBA" id="ARBA00023224"/>
    </source>
</evidence>
<dbReference type="GO" id="GO:0004930">
    <property type="term" value="F:G protein-coupled receptor activity"/>
    <property type="evidence" value="ECO:0007669"/>
    <property type="project" value="UniProtKB-KW"/>
</dbReference>
<dbReference type="OMA" id="RHRQWAF"/>
<evidence type="ECO:0000256" key="1">
    <source>
        <dbReference type="ARBA" id="ARBA00004141"/>
    </source>
</evidence>
<feature type="transmembrane region" description="Helical" evidence="9">
    <location>
        <begin position="22"/>
        <end position="41"/>
    </location>
</feature>
<dbReference type="InterPro" id="IPR017452">
    <property type="entry name" value="GPCR_Rhodpsn_7TM"/>
</dbReference>
<dbReference type="PROSITE" id="PS50262">
    <property type="entry name" value="G_PROTEIN_RECEP_F1_2"/>
    <property type="match status" value="1"/>
</dbReference>
<name>A0A401S0U6_CHIPU</name>
<evidence type="ECO:0000256" key="5">
    <source>
        <dbReference type="ARBA" id="ARBA00023136"/>
    </source>
</evidence>
<dbReference type="Proteomes" id="UP000287033">
    <property type="component" value="Unassembled WGS sequence"/>
</dbReference>
<feature type="transmembrane region" description="Helical" evidence="9">
    <location>
        <begin position="93"/>
        <end position="112"/>
    </location>
</feature>
<evidence type="ECO:0000256" key="2">
    <source>
        <dbReference type="ARBA" id="ARBA00022692"/>
    </source>
</evidence>
<evidence type="ECO:0000313" key="12">
    <source>
        <dbReference type="Proteomes" id="UP000287033"/>
    </source>
</evidence>
<dbReference type="InterPro" id="IPR000276">
    <property type="entry name" value="GPCR_Rhodpsn"/>
</dbReference>
<dbReference type="PANTHER" id="PTHR46048:SF6">
    <property type="entry name" value="HYDROXYCARBOXYLIC ACID RECEPTOR 2"/>
    <property type="match status" value="1"/>
</dbReference>
<evidence type="ECO:0000256" key="3">
    <source>
        <dbReference type="ARBA" id="ARBA00022989"/>
    </source>
</evidence>
<organism evidence="11 12">
    <name type="scientific">Chiloscyllium punctatum</name>
    <name type="common">Brownbanded bambooshark</name>
    <name type="synonym">Hemiscyllium punctatum</name>
    <dbReference type="NCBI Taxonomy" id="137246"/>
    <lineage>
        <taxon>Eukaryota</taxon>
        <taxon>Metazoa</taxon>
        <taxon>Chordata</taxon>
        <taxon>Craniata</taxon>
        <taxon>Vertebrata</taxon>
        <taxon>Chondrichthyes</taxon>
        <taxon>Elasmobranchii</taxon>
        <taxon>Galeomorphii</taxon>
        <taxon>Galeoidea</taxon>
        <taxon>Orectolobiformes</taxon>
        <taxon>Hemiscylliidae</taxon>
        <taxon>Chiloscyllium</taxon>
    </lineage>
</organism>
<dbReference type="Gene3D" id="1.20.1070.10">
    <property type="entry name" value="Rhodopsin 7-helix transmembrane proteins"/>
    <property type="match status" value="1"/>
</dbReference>
<evidence type="ECO:0000313" key="11">
    <source>
        <dbReference type="EMBL" id="GCC24006.1"/>
    </source>
</evidence>
<evidence type="ECO:0000256" key="9">
    <source>
        <dbReference type="SAM" id="Phobius"/>
    </source>
</evidence>
<keyword evidence="4 8" id="KW-0297">G-protein coupled receptor</keyword>
<comment type="subcellular location">
    <subcellularLocation>
        <location evidence="1">Membrane</location>
        <topology evidence="1">Multi-pass membrane protein</topology>
    </subcellularLocation>
</comment>
<sequence>MGNGTEACNFIEDVNSSYNPPILITTFILGFIGNVVALWIFSFHVKSWKPNTVYSLNLAIADTLLICCLPFRADYFIRGKNWIFGDVACRLKIFMIFLNRTASVILLTVMAIDRYFKVVHPHHRMNKMPTRCAVKVAGSLWVLAVAISLHFLTECHKFRHNNRTFCEPVHIHDRHSINAIWTDIVFIVFKFAIPSSIILFSTSRIIRKLTQMKTEIRRKYKRAMKLVIAVAAVFVLCFLPTNIAVIAVLITKNISPANCYLNETAVQIFYDTLCITYLNSVFDPVIYYFSSSTFKDSLKKALVALKLRCIELEPNPAGQAKGKQSIESSKLSSADNICDQFQTEMIDNL</sequence>
<dbReference type="SUPFAM" id="SSF81321">
    <property type="entry name" value="Family A G protein-coupled receptor-like"/>
    <property type="match status" value="1"/>
</dbReference>
<keyword evidence="5 9" id="KW-0472">Membrane</keyword>
<protein>
    <recommendedName>
        <fullName evidence="10">G-protein coupled receptors family 1 profile domain-containing protein</fullName>
    </recommendedName>
</protein>
<feature type="transmembrane region" description="Helical" evidence="9">
    <location>
        <begin position="226"/>
        <end position="250"/>
    </location>
</feature>
<evidence type="ECO:0000256" key="4">
    <source>
        <dbReference type="ARBA" id="ARBA00023040"/>
    </source>
</evidence>
<keyword evidence="12" id="KW-1185">Reference proteome</keyword>
<keyword evidence="2 8" id="KW-0812">Transmembrane</keyword>
<feature type="transmembrane region" description="Helical" evidence="9">
    <location>
        <begin position="184"/>
        <end position="206"/>
    </location>
</feature>
<reference evidence="11 12" key="1">
    <citation type="journal article" date="2018" name="Nat. Ecol. Evol.">
        <title>Shark genomes provide insights into elasmobranch evolution and the origin of vertebrates.</title>
        <authorList>
            <person name="Hara Y"/>
            <person name="Yamaguchi K"/>
            <person name="Onimaru K"/>
            <person name="Kadota M"/>
            <person name="Koyanagi M"/>
            <person name="Keeley SD"/>
            <person name="Tatsumi K"/>
            <person name="Tanaka K"/>
            <person name="Motone F"/>
            <person name="Kageyama Y"/>
            <person name="Nozu R"/>
            <person name="Adachi N"/>
            <person name="Nishimura O"/>
            <person name="Nakagawa R"/>
            <person name="Tanegashima C"/>
            <person name="Kiyatake I"/>
            <person name="Matsumoto R"/>
            <person name="Murakumo K"/>
            <person name="Nishida K"/>
            <person name="Terakita A"/>
            <person name="Kuratani S"/>
            <person name="Sato K"/>
            <person name="Hyodo S Kuraku.S."/>
        </authorList>
    </citation>
    <scope>NUCLEOTIDE SEQUENCE [LARGE SCALE GENOMIC DNA]</scope>
</reference>
<dbReference type="PROSITE" id="PS00237">
    <property type="entry name" value="G_PROTEIN_RECEP_F1_1"/>
    <property type="match status" value="1"/>
</dbReference>
<comment type="caution">
    <text evidence="11">The sequence shown here is derived from an EMBL/GenBank/DDBJ whole genome shotgun (WGS) entry which is preliminary data.</text>
</comment>
<dbReference type="PANTHER" id="PTHR46048">
    <property type="entry name" value="HYDROXYCARBOXYLIC ACID RECEPTOR 2"/>
    <property type="match status" value="1"/>
</dbReference>
<comment type="similarity">
    <text evidence="8">Belongs to the G-protein coupled receptor 1 family.</text>
</comment>
<feature type="domain" description="G-protein coupled receptors family 1 profile" evidence="10">
    <location>
        <begin position="33"/>
        <end position="287"/>
    </location>
</feature>
<dbReference type="PRINTS" id="PR00237">
    <property type="entry name" value="GPCRRHODOPSN"/>
</dbReference>
<evidence type="ECO:0000259" key="10">
    <source>
        <dbReference type="PROSITE" id="PS50262"/>
    </source>
</evidence>
<dbReference type="EMBL" id="BEZZ01000045">
    <property type="protein sequence ID" value="GCC24006.1"/>
    <property type="molecule type" value="Genomic_DNA"/>
</dbReference>
<accession>A0A401S0U6</accession>
<keyword evidence="6 8" id="KW-0675">Receptor</keyword>
<keyword evidence="7 8" id="KW-0807">Transducer</keyword>
<proteinExistence type="inferred from homology"/>
<dbReference type="OrthoDB" id="10055255at2759"/>
<evidence type="ECO:0000256" key="8">
    <source>
        <dbReference type="RuleBase" id="RU000688"/>
    </source>
</evidence>
<feature type="transmembrane region" description="Helical" evidence="9">
    <location>
        <begin position="132"/>
        <end position="152"/>
    </location>
</feature>